<protein>
    <submittedName>
        <fullName evidence="2">Uncharacterized protein</fullName>
    </submittedName>
</protein>
<dbReference type="EMBL" id="MU157844">
    <property type="protein sequence ID" value="KAF9529745.1"/>
    <property type="molecule type" value="Genomic_DNA"/>
</dbReference>
<feature type="compositionally biased region" description="Polar residues" evidence="1">
    <location>
        <begin position="139"/>
        <end position="148"/>
    </location>
</feature>
<dbReference type="Proteomes" id="UP000807306">
    <property type="component" value="Unassembled WGS sequence"/>
</dbReference>
<gene>
    <name evidence="2" type="ORF">CPB83DRAFT_852106</name>
</gene>
<feature type="compositionally biased region" description="Polar residues" evidence="1">
    <location>
        <begin position="46"/>
        <end position="61"/>
    </location>
</feature>
<comment type="caution">
    <text evidence="2">The sequence shown here is derived from an EMBL/GenBank/DDBJ whole genome shotgun (WGS) entry which is preliminary data.</text>
</comment>
<name>A0A9P6JRP1_9AGAR</name>
<organism evidence="2 3">
    <name type="scientific">Crepidotus variabilis</name>
    <dbReference type="NCBI Taxonomy" id="179855"/>
    <lineage>
        <taxon>Eukaryota</taxon>
        <taxon>Fungi</taxon>
        <taxon>Dikarya</taxon>
        <taxon>Basidiomycota</taxon>
        <taxon>Agaricomycotina</taxon>
        <taxon>Agaricomycetes</taxon>
        <taxon>Agaricomycetidae</taxon>
        <taxon>Agaricales</taxon>
        <taxon>Agaricineae</taxon>
        <taxon>Crepidotaceae</taxon>
        <taxon>Crepidotus</taxon>
    </lineage>
</organism>
<proteinExistence type="predicted"/>
<dbReference type="AlphaFoldDB" id="A0A9P6JRP1"/>
<dbReference type="OrthoDB" id="3064730at2759"/>
<accession>A0A9P6JRP1</accession>
<keyword evidence="3" id="KW-1185">Reference proteome</keyword>
<sequence length="266" mass="28767">MLSERSFDNISMDSEHSSTQRVTTLSTIHQSTLHTFSASDERKQTDGSLDNHSSVNTNSSGKENKPIEAYLPISAPIPISHSALGKDAFKSILLAGEEEEKEPEQEMDAHISGTGLARSLSQETARHAVHRTQAHGTDANGQLAQSSVEGDGREPVVQVIIKAATPSTMMALTEPCLLAWCLDFTFDENSAPVPYIPSAPCLQKESSISPQAVGASAASTFTQNVHTVLNSTMTPQIRYTQAMDPEYAHLQRKVNVEAGGRNSWGY</sequence>
<evidence type="ECO:0000313" key="3">
    <source>
        <dbReference type="Proteomes" id="UP000807306"/>
    </source>
</evidence>
<feature type="region of interest" description="Disordered" evidence="1">
    <location>
        <begin position="1"/>
        <end position="64"/>
    </location>
</feature>
<feature type="compositionally biased region" description="Polar residues" evidence="1">
    <location>
        <begin position="19"/>
        <end position="38"/>
    </location>
</feature>
<evidence type="ECO:0000313" key="2">
    <source>
        <dbReference type="EMBL" id="KAF9529745.1"/>
    </source>
</evidence>
<evidence type="ECO:0000256" key="1">
    <source>
        <dbReference type="SAM" id="MobiDB-lite"/>
    </source>
</evidence>
<reference evidence="2" key="1">
    <citation type="submission" date="2020-11" db="EMBL/GenBank/DDBJ databases">
        <authorList>
            <consortium name="DOE Joint Genome Institute"/>
            <person name="Ahrendt S."/>
            <person name="Riley R."/>
            <person name="Andreopoulos W."/>
            <person name="Labutti K."/>
            <person name="Pangilinan J."/>
            <person name="Ruiz-Duenas F.J."/>
            <person name="Barrasa J.M."/>
            <person name="Sanchez-Garcia M."/>
            <person name="Camarero S."/>
            <person name="Miyauchi S."/>
            <person name="Serrano A."/>
            <person name="Linde D."/>
            <person name="Babiker R."/>
            <person name="Drula E."/>
            <person name="Ayuso-Fernandez I."/>
            <person name="Pacheco R."/>
            <person name="Padilla G."/>
            <person name="Ferreira P."/>
            <person name="Barriuso J."/>
            <person name="Kellner H."/>
            <person name="Castanera R."/>
            <person name="Alfaro M."/>
            <person name="Ramirez L."/>
            <person name="Pisabarro A.G."/>
            <person name="Kuo A."/>
            <person name="Tritt A."/>
            <person name="Lipzen A."/>
            <person name="He G."/>
            <person name="Yan M."/>
            <person name="Ng V."/>
            <person name="Cullen D."/>
            <person name="Martin F."/>
            <person name="Rosso M.-N."/>
            <person name="Henrissat B."/>
            <person name="Hibbett D."/>
            <person name="Martinez A.T."/>
            <person name="Grigoriev I.V."/>
        </authorList>
    </citation>
    <scope>NUCLEOTIDE SEQUENCE</scope>
    <source>
        <strain evidence="2">CBS 506.95</strain>
    </source>
</reference>
<feature type="region of interest" description="Disordered" evidence="1">
    <location>
        <begin position="122"/>
        <end position="150"/>
    </location>
</feature>